<evidence type="ECO:0000256" key="1">
    <source>
        <dbReference type="ARBA" id="ARBA00004533"/>
    </source>
</evidence>
<evidence type="ECO:0000256" key="7">
    <source>
        <dbReference type="ARBA" id="ARBA00022989"/>
    </source>
</evidence>
<keyword evidence="7 10" id="KW-1133">Transmembrane helix</keyword>
<reference evidence="12" key="1">
    <citation type="submission" date="2021-02" db="EMBL/GenBank/DDBJ databases">
        <title>PHA producing bacteria isolated from coastal sediment in Guangdong, Shenzhen.</title>
        <authorList>
            <person name="Zheng W."/>
            <person name="Yu S."/>
            <person name="Huang Y."/>
        </authorList>
    </citation>
    <scope>NUCLEOTIDE SEQUENCE</scope>
    <source>
        <strain evidence="12">TN14-10</strain>
    </source>
</reference>
<evidence type="ECO:0000256" key="4">
    <source>
        <dbReference type="ARBA" id="ARBA00022519"/>
    </source>
</evidence>
<evidence type="ECO:0000256" key="6">
    <source>
        <dbReference type="ARBA" id="ARBA00022927"/>
    </source>
</evidence>
<evidence type="ECO:0000256" key="8">
    <source>
        <dbReference type="ARBA" id="ARBA00023136"/>
    </source>
</evidence>
<dbReference type="EMBL" id="JAFKCZ010000001">
    <property type="protein sequence ID" value="MBN7795170.1"/>
    <property type="molecule type" value="Genomic_DNA"/>
</dbReference>
<dbReference type="RefSeq" id="WP_206558609.1">
    <property type="nucleotide sequence ID" value="NZ_JAFKCZ010000001.1"/>
</dbReference>
<evidence type="ECO:0000256" key="9">
    <source>
        <dbReference type="SAM" id="MobiDB-lite"/>
    </source>
</evidence>
<accession>A0A939DBL7</accession>
<evidence type="ECO:0000313" key="12">
    <source>
        <dbReference type="EMBL" id="MBN7795170.1"/>
    </source>
</evidence>
<keyword evidence="3" id="KW-1003">Cell membrane</keyword>
<keyword evidence="13" id="KW-1185">Reference proteome</keyword>
<feature type="compositionally biased region" description="Basic and acidic residues" evidence="9">
    <location>
        <begin position="89"/>
        <end position="102"/>
    </location>
</feature>
<feature type="compositionally biased region" description="Basic and acidic residues" evidence="9">
    <location>
        <begin position="199"/>
        <end position="209"/>
    </location>
</feature>
<dbReference type="InterPro" id="IPR024961">
    <property type="entry name" value="T2SS_GspC_N"/>
</dbReference>
<evidence type="ECO:0000256" key="2">
    <source>
        <dbReference type="ARBA" id="ARBA00022448"/>
    </source>
</evidence>
<dbReference type="GO" id="GO:0015031">
    <property type="term" value="P:protein transport"/>
    <property type="evidence" value="ECO:0007669"/>
    <property type="project" value="UniProtKB-KW"/>
</dbReference>
<feature type="region of interest" description="Disordered" evidence="9">
    <location>
        <begin position="85"/>
        <end position="112"/>
    </location>
</feature>
<dbReference type="Pfam" id="PF11356">
    <property type="entry name" value="T2SSC"/>
    <property type="match status" value="1"/>
</dbReference>
<feature type="region of interest" description="Disordered" evidence="9">
    <location>
        <begin position="167"/>
        <end position="218"/>
    </location>
</feature>
<proteinExistence type="predicted"/>
<dbReference type="Proteomes" id="UP000664303">
    <property type="component" value="Unassembled WGS sequence"/>
</dbReference>
<name>A0A939DBL7_9GAMM</name>
<organism evidence="12 13">
    <name type="scientific">Parahaliea mediterranea</name>
    <dbReference type="NCBI Taxonomy" id="651086"/>
    <lineage>
        <taxon>Bacteria</taxon>
        <taxon>Pseudomonadati</taxon>
        <taxon>Pseudomonadota</taxon>
        <taxon>Gammaproteobacteria</taxon>
        <taxon>Cellvibrionales</taxon>
        <taxon>Halieaceae</taxon>
        <taxon>Parahaliea</taxon>
    </lineage>
</organism>
<keyword evidence="4" id="KW-0997">Cell inner membrane</keyword>
<evidence type="ECO:0000256" key="10">
    <source>
        <dbReference type="SAM" id="Phobius"/>
    </source>
</evidence>
<evidence type="ECO:0000256" key="5">
    <source>
        <dbReference type="ARBA" id="ARBA00022692"/>
    </source>
</evidence>
<feature type="transmembrane region" description="Helical" evidence="10">
    <location>
        <begin position="26"/>
        <end position="48"/>
    </location>
</feature>
<feature type="compositionally biased region" description="Polar residues" evidence="9">
    <location>
        <begin position="167"/>
        <end position="182"/>
    </location>
</feature>
<evidence type="ECO:0000256" key="3">
    <source>
        <dbReference type="ARBA" id="ARBA00022475"/>
    </source>
</evidence>
<feature type="domain" description="Type II secretion system protein GspC N-terminal" evidence="11">
    <location>
        <begin position="30"/>
        <end position="170"/>
    </location>
</feature>
<evidence type="ECO:0000313" key="13">
    <source>
        <dbReference type="Proteomes" id="UP000664303"/>
    </source>
</evidence>
<comment type="subcellular location">
    <subcellularLocation>
        <location evidence="1">Cell inner membrane</location>
    </subcellularLocation>
</comment>
<keyword evidence="8 10" id="KW-0472">Membrane</keyword>
<protein>
    <recommendedName>
        <fullName evidence="11">Type II secretion system protein GspC N-terminal domain-containing protein</fullName>
    </recommendedName>
</protein>
<dbReference type="Gene3D" id="2.30.30.830">
    <property type="match status" value="1"/>
</dbReference>
<evidence type="ECO:0000259" key="11">
    <source>
        <dbReference type="Pfam" id="PF11356"/>
    </source>
</evidence>
<gene>
    <name evidence="12" type="ORF">JYP50_01120</name>
</gene>
<comment type="caution">
    <text evidence="12">The sequence shown here is derived from an EMBL/GenBank/DDBJ whole genome shotgun (WGS) entry which is preliminary data.</text>
</comment>
<dbReference type="AlphaFoldDB" id="A0A939DBL7"/>
<keyword evidence="5 10" id="KW-0812">Transmembrane</keyword>
<keyword evidence="6" id="KW-0653">Protein transport</keyword>
<keyword evidence="2" id="KW-0813">Transport</keyword>
<dbReference type="GO" id="GO:0005886">
    <property type="term" value="C:plasma membrane"/>
    <property type="evidence" value="ECO:0007669"/>
    <property type="project" value="UniProtKB-SubCell"/>
</dbReference>
<sequence length="218" mass="23638">MSWLLDLRERYRVTSDPLLSERRLELGVLLLVVLLALQLIVSAVGLAMPPAPEPVPPAAESLRVGKIEPRQLVSGEQSAQIRARPVFFESRRPQEPEKETEAQKPPPKVKKTKAPELKLVGVFGAAEAKGIIALHKGKRMRLLVGEDVSGWVLQEVSRDRAKLQNNGESLSVVLQRTDTGISPGSEPEQNEEAGGEKSGAPERDTDKPKPSGALVLGG</sequence>